<dbReference type="PANTHER" id="PTHR10210">
    <property type="entry name" value="RIBOSE-PHOSPHATE DIPHOSPHOKINASE FAMILY MEMBER"/>
    <property type="match status" value="1"/>
</dbReference>
<protein>
    <submittedName>
        <fullName evidence="5">Ribose-phosphate pyrophosphokinase</fullName>
    </submittedName>
</protein>
<name>A0A369X0J4_9GAMM</name>
<dbReference type="InterPro" id="IPR000836">
    <property type="entry name" value="PRTase_dom"/>
</dbReference>
<dbReference type="GO" id="GO:0016301">
    <property type="term" value="F:kinase activity"/>
    <property type="evidence" value="ECO:0007669"/>
    <property type="project" value="UniProtKB-KW"/>
</dbReference>
<dbReference type="GO" id="GO:0006164">
    <property type="term" value="P:purine nucleotide biosynthetic process"/>
    <property type="evidence" value="ECO:0007669"/>
    <property type="project" value="TreeGrafter"/>
</dbReference>
<keyword evidence="6" id="KW-1185">Reference proteome</keyword>
<comment type="caution">
    <text evidence="5">The sequence shown here is derived from an EMBL/GenBank/DDBJ whole genome shotgun (WGS) entry which is preliminary data.</text>
</comment>
<dbReference type="GO" id="GO:0002189">
    <property type="term" value="C:ribose phosphate diphosphokinase complex"/>
    <property type="evidence" value="ECO:0007669"/>
    <property type="project" value="TreeGrafter"/>
</dbReference>
<dbReference type="CDD" id="cd06223">
    <property type="entry name" value="PRTases_typeI"/>
    <property type="match status" value="1"/>
</dbReference>
<dbReference type="Pfam" id="PF00156">
    <property type="entry name" value="Pribosyltran"/>
    <property type="match status" value="1"/>
</dbReference>
<feature type="domain" description="Phosphoribosyltransferase" evidence="3">
    <location>
        <begin position="131"/>
        <end position="268"/>
    </location>
</feature>
<keyword evidence="1 2" id="KW-0545">Nucleotide biosynthesis</keyword>
<dbReference type="Pfam" id="PF13793">
    <property type="entry name" value="Pribosyltran_N"/>
    <property type="match status" value="1"/>
</dbReference>
<dbReference type="InterPro" id="IPR029057">
    <property type="entry name" value="PRTase-like"/>
</dbReference>
<gene>
    <name evidence="5" type="ORF">DV711_00910</name>
</gene>
<evidence type="ECO:0000256" key="1">
    <source>
        <dbReference type="ARBA" id="ARBA00022727"/>
    </source>
</evidence>
<comment type="similarity">
    <text evidence="2">Belongs to the ribose-phosphate pyrophosphokinase family.</text>
</comment>
<dbReference type="PANTHER" id="PTHR10210:SF41">
    <property type="entry name" value="RIBOSE-PHOSPHATE PYROPHOSPHOKINASE 1, CHLOROPLASTIC"/>
    <property type="match status" value="1"/>
</dbReference>
<dbReference type="InterPro" id="IPR029099">
    <property type="entry name" value="Pribosyltran_N"/>
</dbReference>
<evidence type="ECO:0000259" key="3">
    <source>
        <dbReference type="Pfam" id="PF00156"/>
    </source>
</evidence>
<keyword evidence="5" id="KW-0808">Transferase</keyword>
<evidence type="ECO:0000256" key="2">
    <source>
        <dbReference type="RuleBase" id="RU004324"/>
    </source>
</evidence>
<organism evidence="5 6">
    <name type="scientific">Motiliproteus coralliicola</name>
    <dbReference type="NCBI Taxonomy" id="2283196"/>
    <lineage>
        <taxon>Bacteria</taxon>
        <taxon>Pseudomonadati</taxon>
        <taxon>Pseudomonadota</taxon>
        <taxon>Gammaproteobacteria</taxon>
        <taxon>Oceanospirillales</taxon>
        <taxon>Oceanospirillaceae</taxon>
        <taxon>Motiliproteus</taxon>
    </lineage>
</organism>
<sequence length="295" mass="33028">MLFNLGSDPALARQLAEQLDIELGQLNSRQFPDRETYLRVDSDCQDKTALILCNLFDPDPKIMPLLFLAETLRDLGVKRIALITPYLCYMRQDKRFQPGECVNAIPFAKLISNYFDFLITIDPHLHRITSLDQVYQIPTRVVAAAPLIAEWLKSQDQSVLLIGPDSESEQWVSEVSRLSGAPFVVLEKTRRGDRDVDVSLPQVERWQGYRPVLLDDIISSGRTMLSTLSKLAGQGLGQPICIGVHGIFADDAYRELSEQAEVITTNCIPHPSNQIEIASALAEPLRAWLQAAPES</sequence>
<dbReference type="SMART" id="SM01400">
    <property type="entry name" value="Pribosyltran_N"/>
    <property type="match status" value="1"/>
</dbReference>
<accession>A0A369X0J4</accession>
<proteinExistence type="inferred from homology"/>
<feature type="domain" description="Ribose-phosphate pyrophosphokinase N-terminal" evidence="4">
    <location>
        <begin position="1"/>
        <end position="112"/>
    </location>
</feature>
<dbReference type="EMBL" id="QQOH01000001">
    <property type="protein sequence ID" value="RDE25285.1"/>
    <property type="molecule type" value="Genomic_DNA"/>
</dbReference>
<dbReference type="NCBIfam" id="NF005537">
    <property type="entry name" value="PRK07199.1"/>
    <property type="match status" value="1"/>
</dbReference>
<dbReference type="FunFam" id="3.40.50.2020:FF:000014">
    <property type="entry name" value="Ribose-phosphate pyrophosphokinase 1"/>
    <property type="match status" value="1"/>
</dbReference>
<reference evidence="5 6" key="1">
    <citation type="submission" date="2018-07" db="EMBL/GenBank/DDBJ databases">
        <title>Motiliproteus coralliicola sp. nov., a bacterium isolated from Coral.</title>
        <authorList>
            <person name="Wang G."/>
        </authorList>
    </citation>
    <scope>NUCLEOTIDE SEQUENCE [LARGE SCALE GENOMIC DNA]</scope>
    <source>
        <strain evidence="5 6">C34</strain>
    </source>
</reference>
<dbReference type="OrthoDB" id="324294at2"/>
<dbReference type="AlphaFoldDB" id="A0A369X0J4"/>
<evidence type="ECO:0000259" key="4">
    <source>
        <dbReference type="Pfam" id="PF13793"/>
    </source>
</evidence>
<dbReference type="SUPFAM" id="SSF53271">
    <property type="entry name" value="PRTase-like"/>
    <property type="match status" value="2"/>
</dbReference>
<dbReference type="GO" id="GO:0005737">
    <property type="term" value="C:cytoplasm"/>
    <property type="evidence" value="ECO:0007669"/>
    <property type="project" value="TreeGrafter"/>
</dbReference>
<dbReference type="GO" id="GO:0004749">
    <property type="term" value="F:ribose phosphate diphosphokinase activity"/>
    <property type="evidence" value="ECO:0007669"/>
    <property type="project" value="TreeGrafter"/>
</dbReference>
<dbReference type="InterPro" id="IPR005946">
    <property type="entry name" value="Rib-P_diPkinase"/>
</dbReference>
<evidence type="ECO:0000313" key="5">
    <source>
        <dbReference type="EMBL" id="RDE25285.1"/>
    </source>
</evidence>
<evidence type="ECO:0000313" key="6">
    <source>
        <dbReference type="Proteomes" id="UP000253769"/>
    </source>
</evidence>
<keyword evidence="5" id="KW-0418">Kinase</keyword>
<dbReference type="Gene3D" id="3.40.50.2020">
    <property type="match status" value="2"/>
</dbReference>
<dbReference type="GO" id="GO:0000287">
    <property type="term" value="F:magnesium ion binding"/>
    <property type="evidence" value="ECO:0007669"/>
    <property type="project" value="InterPro"/>
</dbReference>
<dbReference type="NCBIfam" id="TIGR01251">
    <property type="entry name" value="ribP_PPkin"/>
    <property type="match status" value="1"/>
</dbReference>
<dbReference type="GO" id="GO:0006015">
    <property type="term" value="P:5-phosphoribose 1-diphosphate biosynthetic process"/>
    <property type="evidence" value="ECO:0007669"/>
    <property type="project" value="TreeGrafter"/>
</dbReference>
<dbReference type="Proteomes" id="UP000253769">
    <property type="component" value="Unassembled WGS sequence"/>
</dbReference>